<organism evidence="1 2">
    <name type="scientific">Falsiroseomonas bella</name>
    <dbReference type="NCBI Taxonomy" id="2184016"/>
    <lineage>
        <taxon>Bacteria</taxon>
        <taxon>Pseudomonadati</taxon>
        <taxon>Pseudomonadota</taxon>
        <taxon>Alphaproteobacteria</taxon>
        <taxon>Acetobacterales</taxon>
        <taxon>Roseomonadaceae</taxon>
        <taxon>Falsiroseomonas</taxon>
    </lineage>
</organism>
<dbReference type="PANTHER" id="PTHR34235">
    <property type="entry name" value="SLR1203 PROTEIN-RELATED"/>
    <property type="match status" value="1"/>
</dbReference>
<evidence type="ECO:0000313" key="2">
    <source>
        <dbReference type="Proteomes" id="UP000245765"/>
    </source>
</evidence>
<name>A0A317FH47_9PROT</name>
<sequence>MRPLGRQPRAWRETSGIGYSRPAEASMPDDLYDRDFVAWAQAQADRLRRVAAGERVNDLDWANVIEEIETSGRSEVQAVASLLEQGLIHAMKVAAWPDHPAAGHWRGEVRTFLNNALRRFTPSMRQLLDLPGIHADALDAVLEMDMGQPPMALRADTDLTLDELLSRDLRPDALVARLRKG</sequence>
<gene>
    <name evidence="1" type="ORF">DFH01_03630</name>
</gene>
<dbReference type="AlphaFoldDB" id="A0A317FH47"/>
<reference evidence="2" key="1">
    <citation type="submission" date="2018-05" db="EMBL/GenBank/DDBJ databases">
        <authorList>
            <person name="Du Z."/>
            <person name="Wang X."/>
        </authorList>
    </citation>
    <scope>NUCLEOTIDE SEQUENCE [LARGE SCALE GENOMIC DNA]</scope>
    <source>
        <strain evidence="2">CQN31</strain>
    </source>
</reference>
<proteinExistence type="predicted"/>
<dbReference type="Pfam" id="PF01724">
    <property type="entry name" value="DUF29"/>
    <property type="match status" value="1"/>
</dbReference>
<evidence type="ECO:0000313" key="1">
    <source>
        <dbReference type="EMBL" id="PWS38390.1"/>
    </source>
</evidence>
<dbReference type="InterPro" id="IPR002636">
    <property type="entry name" value="DUF29"/>
</dbReference>
<evidence type="ECO:0008006" key="3">
    <source>
        <dbReference type="Google" id="ProtNLM"/>
    </source>
</evidence>
<dbReference type="Proteomes" id="UP000245765">
    <property type="component" value="Unassembled WGS sequence"/>
</dbReference>
<dbReference type="EMBL" id="QGNA01000001">
    <property type="protein sequence ID" value="PWS38390.1"/>
    <property type="molecule type" value="Genomic_DNA"/>
</dbReference>
<comment type="caution">
    <text evidence="1">The sequence shown here is derived from an EMBL/GenBank/DDBJ whole genome shotgun (WGS) entry which is preliminary data.</text>
</comment>
<dbReference type="Gene3D" id="1.20.1220.20">
    <property type="entry name" value="Uncharcterised protein PF01724"/>
    <property type="match status" value="1"/>
</dbReference>
<protein>
    <recommendedName>
        <fullName evidence="3">DUF29 domain-containing protein</fullName>
    </recommendedName>
</protein>
<keyword evidence="2" id="KW-1185">Reference proteome</keyword>
<accession>A0A317FH47</accession>